<dbReference type="RefSeq" id="XP_068368727.1">
    <property type="nucleotide sequence ID" value="XM_068514321.1"/>
</dbReference>
<name>A0A1J4KWI1_9EUKA</name>
<feature type="region of interest" description="Disordered" evidence="1">
    <location>
        <begin position="134"/>
        <end position="214"/>
    </location>
</feature>
<dbReference type="EMBL" id="MLAK01000214">
    <property type="protein sequence ID" value="OHT15591.1"/>
    <property type="molecule type" value="Genomic_DNA"/>
</dbReference>
<feature type="region of interest" description="Disordered" evidence="1">
    <location>
        <begin position="1"/>
        <end position="30"/>
    </location>
</feature>
<evidence type="ECO:0000313" key="3">
    <source>
        <dbReference type="Proteomes" id="UP000179807"/>
    </source>
</evidence>
<feature type="compositionally biased region" description="Basic and acidic residues" evidence="1">
    <location>
        <begin position="145"/>
        <end position="167"/>
    </location>
</feature>
<organism evidence="2 3">
    <name type="scientific">Tritrichomonas foetus</name>
    <dbReference type="NCBI Taxonomy" id="1144522"/>
    <lineage>
        <taxon>Eukaryota</taxon>
        <taxon>Metamonada</taxon>
        <taxon>Parabasalia</taxon>
        <taxon>Tritrichomonadida</taxon>
        <taxon>Tritrichomonadidae</taxon>
        <taxon>Tritrichomonas</taxon>
    </lineage>
</organism>
<dbReference type="VEuPathDB" id="TrichDB:TRFO_42468"/>
<gene>
    <name evidence="2" type="ORF">TRFO_42468</name>
</gene>
<feature type="compositionally biased region" description="Acidic residues" evidence="1">
    <location>
        <begin position="168"/>
        <end position="190"/>
    </location>
</feature>
<feature type="compositionally biased region" description="Acidic residues" evidence="1">
    <location>
        <begin position="1"/>
        <end position="13"/>
    </location>
</feature>
<feature type="compositionally biased region" description="Basic residues" evidence="1">
    <location>
        <begin position="17"/>
        <end position="28"/>
    </location>
</feature>
<sequence>MDSDLSYSDSDEIEFSRKRRKGSKKAPSKRQQVIDNFMNGILDPEYLCRPNKKKPGAFIVSKRKTPLKIQDSNAPVKVDAPANTPNPLPEKIPTPETPSTNIDFSKYIANQETVNNNFNSALSKLCTTLEKIEKQKAKRKAAPKKPKEPKEPKEPKATKATKKKQEEPAPEPEPEPAPEPEPEPVQEPEPEYYQQTYYQPVRRMRPRDYINFLA</sequence>
<proteinExistence type="predicted"/>
<keyword evidence="3" id="KW-1185">Reference proteome</keyword>
<dbReference type="Proteomes" id="UP000179807">
    <property type="component" value="Unassembled WGS sequence"/>
</dbReference>
<evidence type="ECO:0000313" key="2">
    <source>
        <dbReference type="EMBL" id="OHT15591.1"/>
    </source>
</evidence>
<comment type="caution">
    <text evidence="2">The sequence shown here is derived from an EMBL/GenBank/DDBJ whole genome shotgun (WGS) entry which is preliminary data.</text>
</comment>
<protein>
    <submittedName>
        <fullName evidence="2">Uncharacterized protein</fullName>
    </submittedName>
</protein>
<reference evidence="2" key="1">
    <citation type="submission" date="2016-10" db="EMBL/GenBank/DDBJ databases">
        <authorList>
            <person name="Benchimol M."/>
            <person name="Almeida L.G."/>
            <person name="Vasconcelos A.T."/>
            <person name="Perreira-Neves A."/>
            <person name="Rosa I.A."/>
            <person name="Tasca T."/>
            <person name="Bogo M.R."/>
            <person name="de Souza W."/>
        </authorList>
    </citation>
    <scope>NUCLEOTIDE SEQUENCE [LARGE SCALE GENOMIC DNA]</scope>
    <source>
        <strain evidence="2">K</strain>
    </source>
</reference>
<dbReference type="AlphaFoldDB" id="A0A1J4KWI1"/>
<evidence type="ECO:0000256" key="1">
    <source>
        <dbReference type="SAM" id="MobiDB-lite"/>
    </source>
</evidence>
<dbReference type="GeneID" id="94849025"/>
<feature type="region of interest" description="Disordered" evidence="1">
    <location>
        <begin position="70"/>
        <end position="99"/>
    </location>
</feature>
<feature type="compositionally biased region" description="Pro residues" evidence="1">
    <location>
        <begin position="84"/>
        <end position="96"/>
    </location>
</feature>
<accession>A0A1J4KWI1</accession>